<evidence type="ECO:0000259" key="14">
    <source>
        <dbReference type="Pfam" id="PF08264"/>
    </source>
</evidence>
<evidence type="ECO:0000256" key="11">
    <source>
        <dbReference type="ARBA" id="ARBA00047469"/>
    </source>
</evidence>
<dbReference type="InParanoid" id="A0A1X2H4M9"/>
<dbReference type="GO" id="GO:0002161">
    <property type="term" value="F:aminoacyl-tRNA deacylase activity"/>
    <property type="evidence" value="ECO:0007669"/>
    <property type="project" value="InterPro"/>
</dbReference>
<sequence length="914" mass="103204">MWRCQAQGLRLARHPLTAAAAHSQRIVSCRSASTLTNAPQKKLPLDFAAIEQKWKARWKECPPLAPHANDTKAPNFYVLSMFPYPSGMLHMGHVRVYTISDTVQRFRRMCGYNVLHPMGWDAFGLPAENAAIERGIHPAEWTLKNIEIMKGQMDMVALDFDWSREVATCDPSYYRWTQYLFLEIYKAGLAYQKEAVVNWDPVDQTVLANEQVDPEGRSWRSGAVVEKKKLKQWFFKVTEFSEDLLKDIDRLEHWPERVKQMQRHWIGKSKGAEFEFKWAKDNTMAPLQVFTSRPDTLFGVQYLVVSPEHELVNRNTLPAEHAERVLNFVKDLEKARNLENAEESKEGVFTGLHVIHPFTHEEVPVYVAPYVLSDYGTGAVMGVPAHDKRDFEFFHVNKVAGELKYVVEPSIKEVGAQPDHSAPFTAQGVLTSLSGPYAGMKSKQAGKAILKDALEGGFGRSVTKYRLRDWLLSRQRYWGAPIPIVHCPTCNVVPVPQDQLPVHLPLDVELTGKGGSPLSRAEDWVNCKCPKCNGPAKRETDTMDTFVDSSWYFMRYTDPHNTSLPFSPEKASDRLPVDIYIGGVEHAILHLLYSRFFSKFLLRQGAYSESPDTKPGNGEPFNMLLTQGMVHGQTFKDPQTQRFLKPEEVDTSNPTQPVMIATGETPQISYEKMSKSKYNGVDPQAVVEAHGVDPVRLHMLYKAPPSEVLEWDDTSIIGMQRWLAKVHKLASAVTPRCDVTLPALDKMTKTERDVYREANATIKQVTEAMSTTYSFNTAIADLIKLSNFVSSSGLAPSSPVYHHAVRSLVTMMSPVAPIVGEECWEIFSGSKQSVFQQAWPTWEEKALEKDTLTCVIQVNGKTKFSLDVPATLLQEEKAIETLARESPQGQKWFGDKTVRRVIIAKKGELVNFVL</sequence>
<evidence type="ECO:0000256" key="8">
    <source>
        <dbReference type="ARBA" id="ARBA00022917"/>
    </source>
</evidence>
<dbReference type="SUPFAM" id="SSF47323">
    <property type="entry name" value="Anticodon-binding domain of a subclass of class I aminoacyl-tRNA synthetases"/>
    <property type="match status" value="1"/>
</dbReference>
<evidence type="ECO:0000259" key="13">
    <source>
        <dbReference type="Pfam" id="PF00133"/>
    </source>
</evidence>
<dbReference type="GO" id="GO:0032543">
    <property type="term" value="P:mitochondrial translation"/>
    <property type="evidence" value="ECO:0007669"/>
    <property type="project" value="EnsemblFungi"/>
</dbReference>
<feature type="domain" description="Leucyl-tRNA synthetase editing" evidence="15">
    <location>
        <begin position="263"/>
        <end position="452"/>
    </location>
</feature>
<dbReference type="GO" id="GO:0097157">
    <property type="term" value="F:pre-mRNA intronic binding"/>
    <property type="evidence" value="ECO:0007669"/>
    <property type="project" value="EnsemblFungi"/>
</dbReference>
<comment type="catalytic activity">
    <reaction evidence="11">
        <text>tRNA(Leu) + L-leucine + ATP = L-leucyl-tRNA(Leu) + AMP + diphosphate</text>
        <dbReference type="Rhea" id="RHEA:11688"/>
        <dbReference type="Rhea" id="RHEA-COMP:9613"/>
        <dbReference type="Rhea" id="RHEA-COMP:9622"/>
        <dbReference type="ChEBI" id="CHEBI:30616"/>
        <dbReference type="ChEBI" id="CHEBI:33019"/>
        <dbReference type="ChEBI" id="CHEBI:57427"/>
        <dbReference type="ChEBI" id="CHEBI:78442"/>
        <dbReference type="ChEBI" id="CHEBI:78494"/>
        <dbReference type="ChEBI" id="CHEBI:456215"/>
        <dbReference type="EC" id="6.1.1.4"/>
    </reaction>
</comment>
<dbReference type="NCBIfam" id="TIGR00396">
    <property type="entry name" value="leuS_bact"/>
    <property type="match status" value="1"/>
</dbReference>
<dbReference type="InterPro" id="IPR014729">
    <property type="entry name" value="Rossmann-like_a/b/a_fold"/>
</dbReference>
<dbReference type="Pfam" id="PF13603">
    <property type="entry name" value="tRNA-synt_1_2"/>
    <property type="match status" value="1"/>
</dbReference>
<dbReference type="GO" id="GO:0006429">
    <property type="term" value="P:leucyl-tRNA aminoacylation"/>
    <property type="evidence" value="ECO:0007669"/>
    <property type="project" value="EnsemblFungi"/>
</dbReference>
<dbReference type="InterPro" id="IPR013155">
    <property type="entry name" value="M/V/L/I-tRNA-synth_anticd-bd"/>
</dbReference>
<evidence type="ECO:0000256" key="2">
    <source>
        <dbReference type="ARBA" id="ARBA00004496"/>
    </source>
</evidence>
<dbReference type="InterPro" id="IPR002300">
    <property type="entry name" value="aa-tRNA-synth_Ia"/>
</dbReference>
<dbReference type="GO" id="GO:0004823">
    <property type="term" value="F:leucine-tRNA ligase activity"/>
    <property type="evidence" value="ECO:0007669"/>
    <property type="project" value="UniProtKB-EC"/>
</dbReference>
<feature type="domain" description="Aminoacyl-tRNA synthetase class Ia" evidence="13">
    <location>
        <begin position="467"/>
        <end position="630"/>
    </location>
</feature>
<dbReference type="EMBL" id="MCGN01000009">
    <property type="protein sequence ID" value="ORY93342.1"/>
    <property type="molecule type" value="Genomic_DNA"/>
</dbReference>
<evidence type="ECO:0000313" key="17">
    <source>
        <dbReference type="Proteomes" id="UP000242180"/>
    </source>
</evidence>
<organism evidence="16 17">
    <name type="scientific">Syncephalastrum racemosum</name>
    <name type="common">Filamentous fungus</name>
    <dbReference type="NCBI Taxonomy" id="13706"/>
    <lineage>
        <taxon>Eukaryota</taxon>
        <taxon>Fungi</taxon>
        <taxon>Fungi incertae sedis</taxon>
        <taxon>Mucoromycota</taxon>
        <taxon>Mucoromycotina</taxon>
        <taxon>Mucoromycetes</taxon>
        <taxon>Mucorales</taxon>
        <taxon>Syncephalastraceae</taxon>
        <taxon>Syncephalastrum</taxon>
    </lineage>
</organism>
<evidence type="ECO:0000256" key="10">
    <source>
        <dbReference type="ARBA" id="ARBA00030520"/>
    </source>
</evidence>
<feature type="domain" description="Aminoacyl-tRNA synthetase class Ia" evidence="13">
    <location>
        <begin position="671"/>
        <end position="707"/>
    </location>
</feature>
<evidence type="ECO:0000256" key="7">
    <source>
        <dbReference type="ARBA" id="ARBA00022840"/>
    </source>
</evidence>
<keyword evidence="8 12" id="KW-0648">Protein biosynthesis</keyword>
<evidence type="ECO:0000259" key="15">
    <source>
        <dbReference type="Pfam" id="PF13603"/>
    </source>
</evidence>
<evidence type="ECO:0000256" key="12">
    <source>
        <dbReference type="RuleBase" id="RU363035"/>
    </source>
</evidence>
<keyword evidence="9 12" id="KW-0030">Aminoacyl-tRNA synthetase</keyword>
<evidence type="ECO:0000256" key="3">
    <source>
        <dbReference type="ARBA" id="ARBA00005594"/>
    </source>
</evidence>
<evidence type="ECO:0000313" key="16">
    <source>
        <dbReference type="EMBL" id="ORY93342.1"/>
    </source>
</evidence>
<dbReference type="SUPFAM" id="SSF52374">
    <property type="entry name" value="Nucleotidylyl transferase"/>
    <property type="match status" value="1"/>
</dbReference>
<dbReference type="InterPro" id="IPR001412">
    <property type="entry name" value="aa-tRNA-synth_I_CS"/>
</dbReference>
<dbReference type="PROSITE" id="PS00178">
    <property type="entry name" value="AA_TRNA_LIGASE_I"/>
    <property type="match status" value="1"/>
</dbReference>
<protein>
    <recommendedName>
        <fullName evidence="4">leucine--tRNA ligase</fullName>
        <ecNumber evidence="4">6.1.1.4</ecNumber>
    </recommendedName>
    <alternativeName>
        <fullName evidence="10">Leucyl-tRNA synthetase</fullName>
    </alternativeName>
</protein>
<dbReference type="Gene3D" id="3.40.50.620">
    <property type="entry name" value="HUPs"/>
    <property type="match status" value="2"/>
</dbReference>
<dbReference type="Gene3D" id="1.10.730.10">
    <property type="entry name" value="Isoleucyl-tRNA Synthetase, Domain 1"/>
    <property type="match status" value="1"/>
</dbReference>
<dbReference type="AlphaFoldDB" id="A0A1X2H4M9"/>
<comment type="subcellular location">
    <subcellularLocation>
        <location evidence="2">Cytoplasm</location>
    </subcellularLocation>
    <subcellularLocation>
        <location evidence="1">Mitochondrion matrix</location>
    </subcellularLocation>
</comment>
<dbReference type="FunFam" id="3.40.50.620:FF:000100">
    <property type="entry name" value="probable leucine--tRNA ligase, mitochondrial"/>
    <property type="match status" value="1"/>
</dbReference>
<keyword evidence="6 12" id="KW-0547">Nucleotide-binding</keyword>
<gene>
    <name evidence="16" type="ORF">BCR43DRAFT_496753</name>
</gene>
<dbReference type="STRING" id="13706.A0A1X2H4M9"/>
<comment type="similarity">
    <text evidence="3 12">Belongs to the class-I aminoacyl-tRNA synthetase family.</text>
</comment>
<accession>A0A1X2H4M9</accession>
<dbReference type="FunCoup" id="A0A1X2H4M9">
    <property type="interactions" value="374"/>
</dbReference>
<evidence type="ECO:0000256" key="6">
    <source>
        <dbReference type="ARBA" id="ARBA00022741"/>
    </source>
</evidence>
<feature type="domain" description="Methionyl/Valyl/Leucyl/Isoleucyl-tRNA synthetase anticodon-binding" evidence="14">
    <location>
        <begin position="752"/>
        <end position="872"/>
    </location>
</feature>
<dbReference type="InterPro" id="IPR025709">
    <property type="entry name" value="Leu_tRNA-synth_edit"/>
</dbReference>
<dbReference type="GO" id="GO:0000372">
    <property type="term" value="P:Group I intron splicing"/>
    <property type="evidence" value="ECO:0007669"/>
    <property type="project" value="EnsemblFungi"/>
</dbReference>
<dbReference type="PANTHER" id="PTHR43740:SF2">
    <property type="entry name" value="LEUCINE--TRNA LIGASE, MITOCHONDRIAL"/>
    <property type="match status" value="1"/>
</dbReference>
<dbReference type="PRINTS" id="PR00985">
    <property type="entry name" value="TRNASYNTHLEU"/>
</dbReference>
<dbReference type="FunFam" id="1.10.730.10:FF:000002">
    <property type="entry name" value="Leucine--tRNA ligase"/>
    <property type="match status" value="1"/>
</dbReference>
<name>A0A1X2H4M9_SYNRA</name>
<dbReference type="CDD" id="cd07958">
    <property type="entry name" value="Anticodon_Ia_Leu_BEm"/>
    <property type="match status" value="1"/>
</dbReference>
<dbReference type="CDD" id="cd00812">
    <property type="entry name" value="LeuRS_core"/>
    <property type="match status" value="1"/>
</dbReference>
<dbReference type="GO" id="GO:0006397">
    <property type="term" value="P:mRNA processing"/>
    <property type="evidence" value="ECO:0007669"/>
    <property type="project" value="EnsemblFungi"/>
</dbReference>
<dbReference type="InterPro" id="IPR009080">
    <property type="entry name" value="tRNAsynth_Ia_anticodon-bd"/>
</dbReference>
<dbReference type="FunFam" id="3.40.50.620:FF:000003">
    <property type="entry name" value="Leucine--tRNA ligase"/>
    <property type="match status" value="1"/>
</dbReference>
<dbReference type="EC" id="6.1.1.4" evidence="4"/>
<proteinExistence type="inferred from homology"/>
<evidence type="ECO:0000256" key="9">
    <source>
        <dbReference type="ARBA" id="ARBA00023146"/>
    </source>
</evidence>
<dbReference type="HAMAP" id="MF_00049_B">
    <property type="entry name" value="Leu_tRNA_synth_B"/>
    <property type="match status" value="1"/>
</dbReference>
<evidence type="ECO:0000256" key="1">
    <source>
        <dbReference type="ARBA" id="ARBA00004305"/>
    </source>
</evidence>
<keyword evidence="17" id="KW-1185">Reference proteome</keyword>
<evidence type="ECO:0000256" key="5">
    <source>
        <dbReference type="ARBA" id="ARBA00022598"/>
    </source>
</evidence>
<dbReference type="OrthoDB" id="15954at2759"/>
<dbReference type="GO" id="GO:0005524">
    <property type="term" value="F:ATP binding"/>
    <property type="evidence" value="ECO:0007669"/>
    <property type="project" value="UniProtKB-KW"/>
</dbReference>
<comment type="caution">
    <text evidence="16">The sequence shown here is derived from an EMBL/GenBank/DDBJ whole genome shotgun (WGS) entry which is preliminary data.</text>
</comment>
<keyword evidence="7 12" id="KW-0067">ATP-binding</keyword>
<dbReference type="GO" id="GO:0005759">
    <property type="term" value="C:mitochondrial matrix"/>
    <property type="evidence" value="ECO:0007669"/>
    <property type="project" value="UniProtKB-SubCell"/>
</dbReference>
<keyword evidence="5 12" id="KW-0436">Ligase</keyword>
<dbReference type="Pfam" id="PF08264">
    <property type="entry name" value="Anticodon_1"/>
    <property type="match status" value="1"/>
</dbReference>
<dbReference type="Proteomes" id="UP000242180">
    <property type="component" value="Unassembled WGS sequence"/>
</dbReference>
<dbReference type="InterPro" id="IPR009008">
    <property type="entry name" value="Val/Leu/Ile-tRNA-synth_edit"/>
</dbReference>
<dbReference type="SUPFAM" id="SSF50677">
    <property type="entry name" value="ValRS/IleRS/LeuRS editing domain"/>
    <property type="match status" value="1"/>
</dbReference>
<dbReference type="PANTHER" id="PTHR43740">
    <property type="entry name" value="LEUCYL-TRNA SYNTHETASE"/>
    <property type="match status" value="1"/>
</dbReference>
<reference evidence="16 17" key="1">
    <citation type="submission" date="2016-07" db="EMBL/GenBank/DDBJ databases">
        <title>Pervasive Adenine N6-methylation of Active Genes in Fungi.</title>
        <authorList>
            <consortium name="DOE Joint Genome Institute"/>
            <person name="Mondo S.J."/>
            <person name="Dannebaum R.O."/>
            <person name="Kuo R.C."/>
            <person name="Labutti K."/>
            <person name="Haridas S."/>
            <person name="Kuo A."/>
            <person name="Salamov A."/>
            <person name="Ahrendt S.R."/>
            <person name="Lipzen A."/>
            <person name="Sullivan W."/>
            <person name="Andreopoulos W.B."/>
            <person name="Clum A."/>
            <person name="Lindquist E."/>
            <person name="Daum C."/>
            <person name="Ramamoorthy G.K."/>
            <person name="Gryganskyi A."/>
            <person name="Culley D."/>
            <person name="Magnuson J.K."/>
            <person name="James T.Y."/>
            <person name="O'Malley M.A."/>
            <person name="Stajich J.E."/>
            <person name="Spatafora J.W."/>
            <person name="Visel A."/>
            <person name="Grigoriev I.V."/>
        </authorList>
    </citation>
    <scope>NUCLEOTIDE SEQUENCE [LARGE SCALE GENOMIC DNA]</scope>
    <source>
        <strain evidence="16 17">NRRL 2496</strain>
    </source>
</reference>
<dbReference type="Pfam" id="PF00133">
    <property type="entry name" value="tRNA-synt_1"/>
    <property type="match status" value="2"/>
</dbReference>
<evidence type="ECO:0000256" key="4">
    <source>
        <dbReference type="ARBA" id="ARBA00013164"/>
    </source>
</evidence>
<dbReference type="OMA" id="GIEHACM"/>
<dbReference type="InterPro" id="IPR002302">
    <property type="entry name" value="Leu-tRNA-ligase"/>
</dbReference>